<dbReference type="AlphaFoldDB" id="A0A1A8RU84"/>
<gene>
    <name evidence="2" type="primary">Nfu_g_1_023511</name>
</gene>
<reference evidence="2" key="2">
    <citation type="submission" date="2016-06" db="EMBL/GenBank/DDBJ databases">
        <title>The genome of a short-lived fish provides insights into sex chromosome evolution and the genetic control of aging.</title>
        <authorList>
            <person name="Reichwald K."/>
            <person name="Felder M."/>
            <person name="Petzold A."/>
            <person name="Koch P."/>
            <person name="Groth M."/>
            <person name="Platzer M."/>
        </authorList>
    </citation>
    <scope>NUCLEOTIDE SEQUENCE</scope>
    <source>
        <tissue evidence="2">Brain</tissue>
    </source>
</reference>
<dbReference type="EMBL" id="HAEH01019702">
    <property type="protein sequence ID" value="SBS09640.1"/>
    <property type="molecule type" value="Transcribed_RNA"/>
</dbReference>
<feature type="non-terminal residue" evidence="2">
    <location>
        <position position="1"/>
    </location>
</feature>
<sequence length="54" mass="5881">SANSFKLSYSTLTHLLNTNIYFSFCGITVRAPAPSGCRCQKGSQKKLSGRGKVR</sequence>
<evidence type="ECO:0000313" key="2">
    <source>
        <dbReference type="EMBL" id="SBS09640.1"/>
    </source>
</evidence>
<protein>
    <submittedName>
        <fullName evidence="2">Uncharacterized protein</fullName>
    </submittedName>
</protein>
<organism evidence="2">
    <name type="scientific">Nothobranchius rachovii</name>
    <name type="common">bluefin notho</name>
    <dbReference type="NCBI Taxonomy" id="451742"/>
    <lineage>
        <taxon>Eukaryota</taxon>
        <taxon>Metazoa</taxon>
        <taxon>Chordata</taxon>
        <taxon>Craniata</taxon>
        <taxon>Vertebrata</taxon>
        <taxon>Euteleostomi</taxon>
        <taxon>Actinopterygii</taxon>
        <taxon>Neopterygii</taxon>
        <taxon>Teleostei</taxon>
        <taxon>Neoteleostei</taxon>
        <taxon>Acanthomorphata</taxon>
        <taxon>Ovalentaria</taxon>
        <taxon>Atherinomorphae</taxon>
        <taxon>Cyprinodontiformes</taxon>
        <taxon>Nothobranchiidae</taxon>
        <taxon>Nothobranchius</taxon>
    </lineage>
</organism>
<accession>A0A1A8RU84</accession>
<feature type="region of interest" description="Disordered" evidence="1">
    <location>
        <begin position="35"/>
        <end position="54"/>
    </location>
</feature>
<feature type="compositionally biased region" description="Basic residues" evidence="1">
    <location>
        <begin position="43"/>
        <end position="54"/>
    </location>
</feature>
<name>A0A1A8RU84_9TELE</name>
<reference evidence="2" key="1">
    <citation type="submission" date="2016-05" db="EMBL/GenBank/DDBJ databases">
        <authorList>
            <person name="Lavstsen T."/>
            <person name="Jespersen J.S."/>
        </authorList>
    </citation>
    <scope>NUCLEOTIDE SEQUENCE</scope>
    <source>
        <tissue evidence="2">Brain</tissue>
    </source>
</reference>
<proteinExistence type="predicted"/>
<feature type="non-terminal residue" evidence="2">
    <location>
        <position position="54"/>
    </location>
</feature>
<evidence type="ECO:0000256" key="1">
    <source>
        <dbReference type="SAM" id="MobiDB-lite"/>
    </source>
</evidence>